<dbReference type="Proteomes" id="UP000015480">
    <property type="component" value="Plasmid pAMI1"/>
</dbReference>
<dbReference type="SUPFAM" id="SSF161098">
    <property type="entry name" value="MetI-like"/>
    <property type="match status" value="1"/>
</dbReference>
<gene>
    <name evidence="11" type="ORF">JCM7686_pAMI1p071</name>
</gene>
<reference evidence="11 12" key="1">
    <citation type="journal article" date="2014" name="BMC Genomics">
        <title>Architecture and functions of a multipartite genome of the methylotrophic bacterium Paracoccus aminophilus JCM 7686, containing primary and secondary chromids.</title>
        <authorList>
            <person name="Dziewit L."/>
            <person name="Czarnecki J."/>
            <person name="Wibberg D."/>
            <person name="Radlinska M."/>
            <person name="Mrozek P."/>
            <person name="Szymczak M."/>
            <person name="Schluter A."/>
            <person name="Puhler A."/>
            <person name="Bartosik D."/>
        </authorList>
    </citation>
    <scope>NUCLEOTIDE SEQUENCE [LARGE SCALE GENOMIC DNA]</scope>
    <source>
        <strain evidence="11">JCM 7686</strain>
        <plasmid evidence="12">Plasmid pAMI1</plasmid>
    </source>
</reference>
<proteinExistence type="inferred from homology"/>
<dbReference type="GO" id="GO:0022857">
    <property type="term" value="F:transmembrane transporter activity"/>
    <property type="evidence" value="ECO:0007669"/>
    <property type="project" value="InterPro"/>
</dbReference>
<keyword evidence="8 9" id="KW-0472">Membrane</keyword>
<keyword evidence="6" id="KW-0029">Amino-acid transport</keyword>
<comment type="similarity">
    <text evidence="2">Belongs to the binding-protein-dependent transport system permease family. HisMQ subfamily.</text>
</comment>
<dbReference type="HOGENOM" id="CLU_019602_8_0_5"/>
<evidence type="ECO:0000313" key="11">
    <source>
        <dbReference type="EMBL" id="AGT10657.1"/>
    </source>
</evidence>
<dbReference type="PANTHER" id="PTHR30614">
    <property type="entry name" value="MEMBRANE COMPONENT OF AMINO ACID ABC TRANSPORTER"/>
    <property type="match status" value="1"/>
</dbReference>
<evidence type="ECO:0000256" key="9">
    <source>
        <dbReference type="RuleBase" id="RU363032"/>
    </source>
</evidence>
<dbReference type="GO" id="GO:0006865">
    <property type="term" value="P:amino acid transport"/>
    <property type="evidence" value="ECO:0007669"/>
    <property type="project" value="UniProtKB-KW"/>
</dbReference>
<comment type="subcellular location">
    <subcellularLocation>
        <location evidence="1">Cell inner membrane</location>
        <topology evidence="1">Multi-pass membrane protein</topology>
    </subcellularLocation>
    <subcellularLocation>
        <location evidence="9">Cell membrane</location>
        <topology evidence="9">Multi-pass membrane protein</topology>
    </subcellularLocation>
</comment>
<feature type="transmembrane region" description="Helical" evidence="9">
    <location>
        <begin position="192"/>
        <end position="211"/>
    </location>
</feature>
<dbReference type="EMBL" id="CP006651">
    <property type="protein sequence ID" value="AGT10657.1"/>
    <property type="molecule type" value="Genomic_DNA"/>
</dbReference>
<keyword evidence="3 9" id="KW-0813">Transport</keyword>
<dbReference type="InterPro" id="IPR035906">
    <property type="entry name" value="MetI-like_sf"/>
</dbReference>
<dbReference type="InterPro" id="IPR010065">
    <property type="entry name" value="AA_ABC_transptr_permease_3TM"/>
</dbReference>
<protein>
    <submittedName>
        <fullName evidence="11">L-amino acid ABC transporter permease</fullName>
    </submittedName>
</protein>
<keyword evidence="7 9" id="KW-1133">Transmembrane helix</keyword>
<dbReference type="PANTHER" id="PTHR30614:SF37">
    <property type="entry name" value="AMINO-ACID ABC TRANSPORTER PERMEASE PROTEIN YHDX-RELATED"/>
    <property type="match status" value="1"/>
</dbReference>
<evidence type="ECO:0000256" key="4">
    <source>
        <dbReference type="ARBA" id="ARBA00022475"/>
    </source>
</evidence>
<dbReference type="CDD" id="cd06261">
    <property type="entry name" value="TM_PBP2"/>
    <property type="match status" value="1"/>
</dbReference>
<keyword evidence="11" id="KW-0614">Plasmid</keyword>
<dbReference type="Pfam" id="PF00528">
    <property type="entry name" value="BPD_transp_1"/>
    <property type="match status" value="1"/>
</dbReference>
<evidence type="ECO:0000256" key="2">
    <source>
        <dbReference type="ARBA" id="ARBA00010072"/>
    </source>
</evidence>
<evidence type="ECO:0000256" key="5">
    <source>
        <dbReference type="ARBA" id="ARBA00022692"/>
    </source>
</evidence>
<dbReference type="KEGG" id="pami:JCM7686_pAMI1p071"/>
<evidence type="ECO:0000256" key="7">
    <source>
        <dbReference type="ARBA" id="ARBA00022989"/>
    </source>
</evidence>
<keyword evidence="4" id="KW-1003">Cell membrane</keyword>
<sequence>MRGRSRSFLYQGVFALVLLLCGGALARLIYDNLHSGGGFGVLARPANFNFGESVLPTGPGDSYGRALLIAFANTLWVSFNACILATLLGIGVAVAGRSRLVLLRRVTAAYIEAFRNTPLLLQLLLWYTVLQALPPVRQAFEFGSVFISQRGIALPALSIDRLGLGLLAATVVLWIIARRIPALCAHVTQRRGVDLLAVASIVAVVLTRATITSPELSGFNFRGGWRISPEFLAMVIGITLYAAAFISEIVRSGIEAVPKGQWEASFALGLGRLRAMRLVILPQATRVAIPPLVSEYAGIVKNSSLAVAIGYPDLIWASNTAITQTGQPIQIIAVVMALYLSVSAMISLGLNLFNRRITKRYV</sequence>
<evidence type="ECO:0000313" key="12">
    <source>
        <dbReference type="Proteomes" id="UP000015480"/>
    </source>
</evidence>
<dbReference type="AlphaFoldDB" id="S5XZE0"/>
<dbReference type="InterPro" id="IPR043429">
    <property type="entry name" value="ArtM/GltK/GlnP/TcyL/YhdX-like"/>
</dbReference>
<geneLocation type="plasmid" evidence="11 12">
    <name>pAMI1</name>
</geneLocation>
<dbReference type="Gene3D" id="1.10.3720.10">
    <property type="entry name" value="MetI-like"/>
    <property type="match status" value="1"/>
</dbReference>
<name>S5XZE0_PARAH</name>
<dbReference type="GO" id="GO:0043190">
    <property type="term" value="C:ATP-binding cassette (ABC) transporter complex"/>
    <property type="evidence" value="ECO:0007669"/>
    <property type="project" value="InterPro"/>
</dbReference>
<feature type="domain" description="ABC transmembrane type-1" evidence="10">
    <location>
        <begin position="71"/>
        <end position="350"/>
    </location>
</feature>
<keyword evidence="12" id="KW-1185">Reference proteome</keyword>
<organism evidence="11 12">
    <name type="scientific">Paracoccus aminophilus JCM 7686</name>
    <dbReference type="NCBI Taxonomy" id="1367847"/>
    <lineage>
        <taxon>Bacteria</taxon>
        <taxon>Pseudomonadati</taxon>
        <taxon>Pseudomonadota</taxon>
        <taxon>Alphaproteobacteria</taxon>
        <taxon>Rhodobacterales</taxon>
        <taxon>Paracoccaceae</taxon>
        <taxon>Paracoccus</taxon>
    </lineage>
</organism>
<feature type="transmembrane region" description="Helical" evidence="9">
    <location>
        <begin position="162"/>
        <end position="180"/>
    </location>
</feature>
<keyword evidence="5 9" id="KW-0812">Transmembrane</keyword>
<feature type="transmembrane region" description="Helical" evidence="9">
    <location>
        <begin position="107"/>
        <end position="127"/>
    </location>
</feature>
<evidence type="ECO:0000259" key="10">
    <source>
        <dbReference type="PROSITE" id="PS50928"/>
    </source>
</evidence>
<evidence type="ECO:0000256" key="8">
    <source>
        <dbReference type="ARBA" id="ARBA00023136"/>
    </source>
</evidence>
<feature type="transmembrane region" description="Helical" evidence="9">
    <location>
        <begin position="231"/>
        <end position="250"/>
    </location>
</feature>
<accession>S5XZE0</accession>
<dbReference type="PATRIC" id="fig|1367847.3.peg.3585"/>
<feature type="transmembrane region" description="Helical" evidence="9">
    <location>
        <begin position="66"/>
        <end position="95"/>
    </location>
</feature>
<feature type="transmembrane region" description="Helical" evidence="9">
    <location>
        <begin position="331"/>
        <end position="353"/>
    </location>
</feature>
<dbReference type="PROSITE" id="PS50928">
    <property type="entry name" value="ABC_TM1"/>
    <property type="match status" value="1"/>
</dbReference>
<dbReference type="InterPro" id="IPR000515">
    <property type="entry name" value="MetI-like"/>
</dbReference>
<evidence type="ECO:0000256" key="6">
    <source>
        <dbReference type="ARBA" id="ARBA00022970"/>
    </source>
</evidence>
<dbReference type="NCBIfam" id="TIGR01726">
    <property type="entry name" value="HEQRo_perm_3TM"/>
    <property type="match status" value="1"/>
</dbReference>
<evidence type="ECO:0000256" key="3">
    <source>
        <dbReference type="ARBA" id="ARBA00022448"/>
    </source>
</evidence>
<evidence type="ECO:0000256" key="1">
    <source>
        <dbReference type="ARBA" id="ARBA00004429"/>
    </source>
</evidence>